<dbReference type="RefSeq" id="WP_109869781.1">
    <property type="nucleotide sequence ID" value="NZ_QGNA01000001.1"/>
</dbReference>
<dbReference type="CDD" id="cd06261">
    <property type="entry name" value="TM_PBP2"/>
    <property type="match status" value="1"/>
</dbReference>
<comment type="caution">
    <text evidence="9">The sequence shown here is derived from an EMBL/GenBank/DDBJ whole genome shotgun (WGS) entry which is preliminary data.</text>
</comment>
<evidence type="ECO:0000256" key="5">
    <source>
        <dbReference type="ARBA" id="ARBA00022989"/>
    </source>
</evidence>
<accession>A0A317FJI3</accession>
<dbReference type="GO" id="GO:0005886">
    <property type="term" value="C:plasma membrane"/>
    <property type="evidence" value="ECO:0007669"/>
    <property type="project" value="UniProtKB-SubCell"/>
</dbReference>
<comment type="subcellular location">
    <subcellularLocation>
        <location evidence="1 7">Cell membrane</location>
        <topology evidence="1 7">Multi-pass membrane protein</topology>
    </subcellularLocation>
</comment>
<dbReference type="InterPro" id="IPR045621">
    <property type="entry name" value="BPD_transp_1_N"/>
</dbReference>
<dbReference type="InterPro" id="IPR035906">
    <property type="entry name" value="MetI-like_sf"/>
</dbReference>
<dbReference type="OrthoDB" id="9807402at2"/>
<protein>
    <submittedName>
        <fullName evidence="9">Peptide ABC transporter permease</fullName>
    </submittedName>
</protein>
<sequence>MARMIAQRLLAFLPVLLLVLLIVFALSRLIPGDPATTLLGPGATADQIAALRAQLRLDEPPLSQFFSYLWGVLQGDLGRSLKSGAAVTQELLERLPATLELAISATLVALVIGIPIGVLSAIRANTPLDHGVRIVSLAGVSMPAFLLAVLLQLVFGIWLGWLPISGRNSPYFLGDPVTGFAVLDGFLTGDPEAAWDAARHLVLPVMVLAAFLAATLARFVRNAMLEAMAEDYIRTARSKGLPERSVIFIHGLRNALLPALTVLGIKFAELLGGAILTETVFAWPGVGRYMFDAIRNRDYPVVQGATLVFALLFMLVSLGVDLLHAALDPRIRRRVGQ</sequence>
<dbReference type="Pfam" id="PF19300">
    <property type="entry name" value="BPD_transp_1_N"/>
    <property type="match status" value="1"/>
</dbReference>
<proteinExistence type="inferred from homology"/>
<dbReference type="GO" id="GO:0055085">
    <property type="term" value="P:transmembrane transport"/>
    <property type="evidence" value="ECO:0007669"/>
    <property type="project" value="InterPro"/>
</dbReference>
<dbReference type="Pfam" id="PF00528">
    <property type="entry name" value="BPD_transp_1"/>
    <property type="match status" value="1"/>
</dbReference>
<feature type="transmembrane region" description="Helical" evidence="7">
    <location>
        <begin position="255"/>
        <end position="281"/>
    </location>
</feature>
<organism evidence="9 10">
    <name type="scientific">Falsiroseomonas bella</name>
    <dbReference type="NCBI Taxonomy" id="2184016"/>
    <lineage>
        <taxon>Bacteria</taxon>
        <taxon>Pseudomonadati</taxon>
        <taxon>Pseudomonadota</taxon>
        <taxon>Alphaproteobacteria</taxon>
        <taxon>Acetobacterales</taxon>
        <taxon>Roseomonadaceae</taxon>
        <taxon>Falsiroseomonas</taxon>
    </lineage>
</organism>
<keyword evidence="4 7" id="KW-0812">Transmembrane</keyword>
<dbReference type="Gene3D" id="1.10.3720.10">
    <property type="entry name" value="MetI-like"/>
    <property type="match status" value="1"/>
</dbReference>
<dbReference type="InterPro" id="IPR000515">
    <property type="entry name" value="MetI-like"/>
</dbReference>
<feature type="transmembrane region" description="Helical" evidence="7">
    <location>
        <begin position="301"/>
        <end position="327"/>
    </location>
</feature>
<feature type="domain" description="ABC transmembrane type-1" evidence="8">
    <location>
        <begin position="95"/>
        <end position="324"/>
    </location>
</feature>
<dbReference type="AlphaFoldDB" id="A0A317FJI3"/>
<keyword evidence="10" id="KW-1185">Reference proteome</keyword>
<evidence type="ECO:0000313" key="10">
    <source>
        <dbReference type="Proteomes" id="UP000245765"/>
    </source>
</evidence>
<dbReference type="EMBL" id="QGNA01000001">
    <property type="protein sequence ID" value="PWS39160.1"/>
    <property type="molecule type" value="Genomic_DNA"/>
</dbReference>
<feature type="transmembrane region" description="Helical" evidence="7">
    <location>
        <begin position="134"/>
        <end position="161"/>
    </location>
</feature>
<feature type="transmembrane region" description="Helical" evidence="7">
    <location>
        <begin position="101"/>
        <end position="122"/>
    </location>
</feature>
<dbReference type="Proteomes" id="UP000245765">
    <property type="component" value="Unassembled WGS sequence"/>
</dbReference>
<dbReference type="PROSITE" id="PS50928">
    <property type="entry name" value="ABC_TM1"/>
    <property type="match status" value="1"/>
</dbReference>
<dbReference type="SUPFAM" id="SSF161098">
    <property type="entry name" value="MetI-like"/>
    <property type="match status" value="1"/>
</dbReference>
<feature type="transmembrane region" description="Helical" evidence="7">
    <location>
        <begin position="201"/>
        <end position="220"/>
    </location>
</feature>
<evidence type="ECO:0000256" key="6">
    <source>
        <dbReference type="ARBA" id="ARBA00023136"/>
    </source>
</evidence>
<evidence type="ECO:0000313" key="9">
    <source>
        <dbReference type="EMBL" id="PWS39160.1"/>
    </source>
</evidence>
<dbReference type="PANTHER" id="PTHR43163">
    <property type="entry name" value="DIPEPTIDE TRANSPORT SYSTEM PERMEASE PROTEIN DPPB-RELATED"/>
    <property type="match status" value="1"/>
</dbReference>
<evidence type="ECO:0000256" key="7">
    <source>
        <dbReference type="RuleBase" id="RU363032"/>
    </source>
</evidence>
<comment type="similarity">
    <text evidence="7">Belongs to the binding-protein-dependent transport system permease family.</text>
</comment>
<evidence type="ECO:0000256" key="2">
    <source>
        <dbReference type="ARBA" id="ARBA00022448"/>
    </source>
</evidence>
<keyword evidence="6 7" id="KW-0472">Membrane</keyword>
<keyword evidence="2 7" id="KW-0813">Transport</keyword>
<gene>
    <name evidence="9" type="ORF">DFH01_07960</name>
</gene>
<reference evidence="10" key="1">
    <citation type="submission" date="2018-05" db="EMBL/GenBank/DDBJ databases">
        <authorList>
            <person name="Du Z."/>
            <person name="Wang X."/>
        </authorList>
    </citation>
    <scope>NUCLEOTIDE SEQUENCE [LARGE SCALE GENOMIC DNA]</scope>
    <source>
        <strain evidence="10">CQN31</strain>
    </source>
</reference>
<name>A0A317FJI3_9PROT</name>
<dbReference type="PANTHER" id="PTHR43163:SF6">
    <property type="entry name" value="DIPEPTIDE TRANSPORT SYSTEM PERMEASE PROTEIN DPPB-RELATED"/>
    <property type="match status" value="1"/>
</dbReference>
<keyword evidence="3" id="KW-1003">Cell membrane</keyword>
<evidence type="ECO:0000256" key="1">
    <source>
        <dbReference type="ARBA" id="ARBA00004651"/>
    </source>
</evidence>
<evidence type="ECO:0000256" key="4">
    <source>
        <dbReference type="ARBA" id="ARBA00022692"/>
    </source>
</evidence>
<keyword evidence="5 7" id="KW-1133">Transmembrane helix</keyword>
<evidence type="ECO:0000259" key="8">
    <source>
        <dbReference type="PROSITE" id="PS50928"/>
    </source>
</evidence>
<evidence type="ECO:0000256" key="3">
    <source>
        <dbReference type="ARBA" id="ARBA00022475"/>
    </source>
</evidence>